<organism evidence="1 2">
    <name type="scientific">Scleroderma citrinum Foug A</name>
    <dbReference type="NCBI Taxonomy" id="1036808"/>
    <lineage>
        <taxon>Eukaryota</taxon>
        <taxon>Fungi</taxon>
        <taxon>Dikarya</taxon>
        <taxon>Basidiomycota</taxon>
        <taxon>Agaricomycotina</taxon>
        <taxon>Agaricomycetes</taxon>
        <taxon>Agaricomycetidae</taxon>
        <taxon>Boletales</taxon>
        <taxon>Sclerodermatineae</taxon>
        <taxon>Sclerodermataceae</taxon>
        <taxon>Scleroderma</taxon>
    </lineage>
</organism>
<gene>
    <name evidence="1" type="ORF">SCLCIDRAFT_22545</name>
</gene>
<evidence type="ECO:0000313" key="2">
    <source>
        <dbReference type="Proteomes" id="UP000053989"/>
    </source>
</evidence>
<accession>A0A0C2ZW04</accession>
<dbReference type="EMBL" id="KN822021">
    <property type="protein sequence ID" value="KIM65648.1"/>
    <property type="molecule type" value="Genomic_DNA"/>
</dbReference>
<dbReference type="OrthoDB" id="2418900at2759"/>
<dbReference type="InParanoid" id="A0A0C2ZW04"/>
<dbReference type="Pfam" id="PF18759">
    <property type="entry name" value="Plavaka"/>
    <property type="match status" value="1"/>
</dbReference>
<reference evidence="1 2" key="1">
    <citation type="submission" date="2014-04" db="EMBL/GenBank/DDBJ databases">
        <authorList>
            <consortium name="DOE Joint Genome Institute"/>
            <person name="Kuo A."/>
            <person name="Kohler A."/>
            <person name="Nagy L.G."/>
            <person name="Floudas D."/>
            <person name="Copeland A."/>
            <person name="Barry K.W."/>
            <person name="Cichocki N."/>
            <person name="Veneault-Fourrey C."/>
            <person name="LaButti K."/>
            <person name="Lindquist E.A."/>
            <person name="Lipzen A."/>
            <person name="Lundell T."/>
            <person name="Morin E."/>
            <person name="Murat C."/>
            <person name="Sun H."/>
            <person name="Tunlid A."/>
            <person name="Henrissat B."/>
            <person name="Grigoriev I.V."/>
            <person name="Hibbett D.S."/>
            <person name="Martin F."/>
            <person name="Nordberg H.P."/>
            <person name="Cantor M.N."/>
            <person name="Hua S.X."/>
        </authorList>
    </citation>
    <scope>NUCLEOTIDE SEQUENCE [LARGE SCALE GENOMIC DNA]</scope>
    <source>
        <strain evidence="1 2">Foug A</strain>
    </source>
</reference>
<keyword evidence="2" id="KW-1185">Reference proteome</keyword>
<dbReference type="InterPro" id="IPR041078">
    <property type="entry name" value="Plavaka"/>
</dbReference>
<proteinExistence type="predicted"/>
<dbReference type="AlphaFoldDB" id="A0A0C2ZW04"/>
<protein>
    <submittedName>
        <fullName evidence="1">Uncharacterized protein</fullName>
    </submittedName>
</protein>
<dbReference type="Proteomes" id="UP000053989">
    <property type="component" value="Unassembled WGS sequence"/>
</dbReference>
<reference evidence="2" key="2">
    <citation type="submission" date="2015-01" db="EMBL/GenBank/DDBJ databases">
        <title>Evolutionary Origins and Diversification of the Mycorrhizal Mutualists.</title>
        <authorList>
            <consortium name="DOE Joint Genome Institute"/>
            <consortium name="Mycorrhizal Genomics Consortium"/>
            <person name="Kohler A."/>
            <person name="Kuo A."/>
            <person name="Nagy L.G."/>
            <person name="Floudas D."/>
            <person name="Copeland A."/>
            <person name="Barry K.W."/>
            <person name="Cichocki N."/>
            <person name="Veneault-Fourrey C."/>
            <person name="LaButti K."/>
            <person name="Lindquist E.A."/>
            <person name="Lipzen A."/>
            <person name="Lundell T."/>
            <person name="Morin E."/>
            <person name="Murat C."/>
            <person name="Riley R."/>
            <person name="Ohm R."/>
            <person name="Sun H."/>
            <person name="Tunlid A."/>
            <person name="Henrissat B."/>
            <person name="Grigoriev I.V."/>
            <person name="Hibbett D.S."/>
            <person name="Martin F."/>
        </authorList>
    </citation>
    <scope>NUCLEOTIDE SEQUENCE [LARGE SCALE GENOMIC DNA]</scope>
    <source>
        <strain evidence="2">Foug A</strain>
    </source>
</reference>
<dbReference type="HOGENOM" id="CLU_006344_2_0_1"/>
<feature type="non-terminal residue" evidence="1">
    <location>
        <position position="418"/>
    </location>
</feature>
<name>A0A0C2ZW04_9AGAM</name>
<sequence>MSYYSYAPTRSHMQTTAQYQPYLDHDVIPEDDDARSGFVVDKDFAYNPDDGQQEDVPGLVIDAHPSTPSIYPGGTTFMDQFFADQIDWQLASWLLRSCLSMAAIDDFLSLELIKQLPISFRSAKELRCRTEMLPSGPRWKSHTLCPEVPTKCKVAIYYRDPIECLQSLLSHPLFAPHISFVPRKVWTSAVRVVRVYEDWLSGDHAWNLQIPDGASLLGIVLSSDKTNISVMSGNRMAHPLLLSLANIDSDIRSKGSLHAHILLALLPITSFIHKTTRVHSLLSDRLIHETLNFVLKPLKVAAAVGIMMSDPVGNLRYCFTPLVAYIADTPEQCLVVGVSPKASPVSIATYKDFGDANPHPQRTATKTLEEIKRACTEANPNNFEEFLKVCRRLFLNGVHMPFWHNWALCDPSIFLPPE</sequence>
<evidence type="ECO:0000313" key="1">
    <source>
        <dbReference type="EMBL" id="KIM65648.1"/>
    </source>
</evidence>